<dbReference type="EMBL" id="HE612864">
    <property type="protein sequence ID" value="CCE64591.1"/>
    <property type="molecule type" value="Genomic_DNA"/>
</dbReference>
<evidence type="ECO:0000256" key="2">
    <source>
        <dbReference type="SAM" id="MobiDB-lite"/>
    </source>
</evidence>
<proteinExistence type="predicted"/>
<name>G8BXG3_TETPH</name>
<dbReference type="STRING" id="1071381.G8BXG3"/>
<dbReference type="RefSeq" id="XP_003687025.1">
    <property type="nucleotide sequence ID" value="XM_003686977.1"/>
</dbReference>
<evidence type="ECO:0000256" key="1">
    <source>
        <dbReference type="SAM" id="Coils"/>
    </source>
</evidence>
<evidence type="ECO:0000259" key="3">
    <source>
        <dbReference type="Pfam" id="PF06221"/>
    </source>
</evidence>
<keyword evidence="1" id="KW-0175">Coiled coil</keyword>
<feature type="coiled-coil region" evidence="1">
    <location>
        <begin position="219"/>
        <end position="246"/>
    </location>
</feature>
<evidence type="ECO:0000313" key="5">
    <source>
        <dbReference type="Proteomes" id="UP000005666"/>
    </source>
</evidence>
<dbReference type="OrthoDB" id="338816at2759"/>
<reference evidence="4 5" key="1">
    <citation type="journal article" date="2011" name="Proc. Natl. Acad. Sci. U.S.A.">
        <title>Evolutionary erosion of yeast sex chromosomes by mating-type switching accidents.</title>
        <authorList>
            <person name="Gordon J.L."/>
            <person name="Armisen D."/>
            <person name="Proux-Wera E."/>
            <person name="Oheigeartaigh S.S."/>
            <person name="Byrne K.P."/>
            <person name="Wolfe K.H."/>
        </authorList>
    </citation>
    <scope>NUCLEOTIDE SEQUENCE [LARGE SCALE GENOMIC DNA]</scope>
    <source>
        <strain evidence="5">ATCC 24235 / CBS 4417 / NBRC 1672 / NRRL Y-8282 / UCD 70-5</strain>
    </source>
</reference>
<dbReference type="GO" id="GO:0022626">
    <property type="term" value="C:cytosolic ribosome"/>
    <property type="evidence" value="ECO:0007669"/>
    <property type="project" value="EnsemblFungi"/>
</dbReference>
<keyword evidence="5" id="KW-1185">Reference proteome</keyword>
<dbReference type="GeneID" id="11532831"/>
<dbReference type="Proteomes" id="UP000005666">
    <property type="component" value="Chromosome 9"/>
</dbReference>
<feature type="region of interest" description="Disordered" evidence="2">
    <location>
        <begin position="294"/>
        <end position="318"/>
    </location>
</feature>
<dbReference type="PANTHER" id="PTHR12963:SF4">
    <property type="entry name" value="ACTIVATING SIGNAL COINTEGRATOR 1"/>
    <property type="match status" value="1"/>
</dbReference>
<gene>
    <name evidence="4" type="primary">TPHA0I00850</name>
    <name evidence="4" type="ordered locus">TPHA_0I00850</name>
</gene>
<evidence type="ECO:0000313" key="4">
    <source>
        <dbReference type="EMBL" id="CCE64591.1"/>
    </source>
</evidence>
<feature type="compositionally biased region" description="Basic and acidic residues" evidence="2">
    <location>
        <begin position="294"/>
        <end position="310"/>
    </location>
</feature>
<dbReference type="HOGENOM" id="CLU_042447_0_0_1"/>
<dbReference type="AlphaFoldDB" id="G8BXG3"/>
<dbReference type="GO" id="GO:0072344">
    <property type="term" value="P:rescue of stalled ribosome"/>
    <property type="evidence" value="ECO:0007669"/>
    <property type="project" value="EnsemblFungi"/>
</dbReference>
<dbReference type="KEGG" id="tpf:TPHA_0I00850"/>
<accession>G8BXG3</accession>
<dbReference type="GO" id="GO:0008270">
    <property type="term" value="F:zinc ion binding"/>
    <property type="evidence" value="ECO:0007669"/>
    <property type="project" value="InterPro"/>
</dbReference>
<dbReference type="PANTHER" id="PTHR12963">
    <property type="entry name" value="THYROID RECEPTOR INTERACTING PROTEIN RELATED"/>
    <property type="match status" value="1"/>
</dbReference>
<feature type="domain" description="TRIP4/RQT4 C2HC5-type zinc finger" evidence="3">
    <location>
        <begin position="172"/>
        <end position="226"/>
    </location>
</feature>
<dbReference type="GO" id="GO:0045893">
    <property type="term" value="P:positive regulation of DNA-templated transcription"/>
    <property type="evidence" value="ECO:0007669"/>
    <property type="project" value="TreeGrafter"/>
</dbReference>
<dbReference type="Pfam" id="PF06221">
    <property type="entry name" value="zf-C2HC5"/>
    <property type="match status" value="1"/>
</dbReference>
<dbReference type="InterPro" id="IPR039128">
    <property type="entry name" value="TRIP4-like"/>
</dbReference>
<dbReference type="GO" id="GO:0180022">
    <property type="term" value="C:RQC-trigger complex"/>
    <property type="evidence" value="ECO:0007669"/>
    <property type="project" value="InterPro"/>
</dbReference>
<dbReference type="OMA" id="MWASPQE"/>
<dbReference type="GO" id="GO:0070530">
    <property type="term" value="F:K63-linked polyubiquitin modification-dependent protein binding"/>
    <property type="evidence" value="ECO:0007669"/>
    <property type="project" value="EnsemblFungi"/>
</dbReference>
<dbReference type="InterPro" id="IPR009349">
    <property type="entry name" value="TRIP4/RQT4_C2HC5_Znf"/>
</dbReference>
<dbReference type="eggNOG" id="KOG2845">
    <property type="taxonomic scope" value="Eukaryota"/>
</dbReference>
<dbReference type="GO" id="GO:0005634">
    <property type="term" value="C:nucleus"/>
    <property type="evidence" value="ECO:0007669"/>
    <property type="project" value="InterPro"/>
</dbReference>
<organism evidence="4 5">
    <name type="scientific">Tetrapisispora phaffii (strain ATCC 24235 / CBS 4417 / NBRC 1672 / NRRL Y-8282 / UCD 70-5)</name>
    <name type="common">Yeast</name>
    <name type="synonym">Fabospora phaffii</name>
    <dbReference type="NCBI Taxonomy" id="1071381"/>
    <lineage>
        <taxon>Eukaryota</taxon>
        <taxon>Fungi</taxon>
        <taxon>Dikarya</taxon>
        <taxon>Ascomycota</taxon>
        <taxon>Saccharomycotina</taxon>
        <taxon>Saccharomycetes</taxon>
        <taxon>Saccharomycetales</taxon>
        <taxon>Saccharomycetaceae</taxon>
        <taxon>Tetrapisispora</taxon>
    </lineage>
</organism>
<sequence length="497" mass="56930">MTKTQAINFAIKKIPQIIPLEEEDVRNLSEQILQSANESPEAIAEGFLNILGHEDLSFEFVIEFNNLLQQKDAPIKEVKSTPADISNVGIQKSVEEKKQKISKQSQINKPVINNGMTISKSLEKSQPKSKIKPVSKDKTKLSKKKTVHALKDIDEVVKMLELERDNENSSSKYACNCQALRHPLFDPVPNCLKCGKIICAREGLNLNNCSYCGTDFIPIEERLKIIELLKKEKEDLLNKNKLSKEEEFRYNEEKKKRNKGFKVSSGMGTNLFNEQDMLFSKLEKENEKRLHDIDEANKNNEEAKNSENNKEILVTSSDSDLTEAQDRLDRLLHFQDTSAERTRIIDNASDFSMSNDSGLWGSTVERALMLKNQQRNRRKFEKLEKERHGGREKYVMSLNIGKNGKVTVSELENNTETTPASIADDLDQLSDEADIKDLKDIRKLQDDLNEQKNKQAMELENLKWNPDAYKLQFEDPVYITSDTTSNNNDEEKKGQQK</sequence>
<protein>
    <recommendedName>
        <fullName evidence="3">TRIP4/RQT4 C2HC5-type zinc finger domain-containing protein</fullName>
    </recommendedName>
</protein>
<dbReference type="GO" id="GO:1990116">
    <property type="term" value="P:ribosome-associated ubiquitin-dependent protein catabolic process"/>
    <property type="evidence" value="ECO:0007669"/>
    <property type="project" value="EnsemblFungi"/>
</dbReference>